<protein>
    <submittedName>
        <fullName evidence="2">Uncharacterized protein</fullName>
    </submittedName>
</protein>
<gene>
    <name evidence="2" type="ORF">HaLaN_04660</name>
</gene>
<feature type="compositionally biased region" description="Polar residues" evidence="1">
    <location>
        <begin position="147"/>
        <end position="161"/>
    </location>
</feature>
<evidence type="ECO:0000256" key="1">
    <source>
        <dbReference type="SAM" id="MobiDB-lite"/>
    </source>
</evidence>
<organism evidence="2 3">
    <name type="scientific">Haematococcus lacustris</name>
    <name type="common">Green alga</name>
    <name type="synonym">Haematococcus pluvialis</name>
    <dbReference type="NCBI Taxonomy" id="44745"/>
    <lineage>
        <taxon>Eukaryota</taxon>
        <taxon>Viridiplantae</taxon>
        <taxon>Chlorophyta</taxon>
        <taxon>core chlorophytes</taxon>
        <taxon>Chlorophyceae</taxon>
        <taxon>CS clade</taxon>
        <taxon>Chlamydomonadales</taxon>
        <taxon>Haematococcaceae</taxon>
        <taxon>Haematococcus</taxon>
    </lineage>
</organism>
<keyword evidence="3" id="KW-1185">Reference proteome</keyword>
<dbReference type="AlphaFoldDB" id="A0A699YHD1"/>
<evidence type="ECO:0000313" key="2">
    <source>
        <dbReference type="EMBL" id="GFH09503.1"/>
    </source>
</evidence>
<name>A0A699YHD1_HAELA</name>
<feature type="region of interest" description="Disordered" evidence="1">
    <location>
        <begin position="284"/>
        <end position="305"/>
    </location>
</feature>
<dbReference type="Proteomes" id="UP000485058">
    <property type="component" value="Unassembled WGS sequence"/>
</dbReference>
<dbReference type="EMBL" id="BLLF01000239">
    <property type="protein sequence ID" value="GFH09503.1"/>
    <property type="molecule type" value="Genomic_DNA"/>
</dbReference>
<reference evidence="2 3" key="1">
    <citation type="submission" date="2020-02" db="EMBL/GenBank/DDBJ databases">
        <title>Draft genome sequence of Haematococcus lacustris strain NIES-144.</title>
        <authorList>
            <person name="Morimoto D."/>
            <person name="Nakagawa S."/>
            <person name="Yoshida T."/>
            <person name="Sawayama S."/>
        </authorList>
    </citation>
    <scope>NUCLEOTIDE SEQUENCE [LARGE SCALE GENOMIC DNA]</scope>
    <source>
        <strain evidence="2 3">NIES-144</strain>
    </source>
</reference>
<evidence type="ECO:0000313" key="3">
    <source>
        <dbReference type="Proteomes" id="UP000485058"/>
    </source>
</evidence>
<accession>A0A699YHD1</accession>
<feature type="region of interest" description="Disordered" evidence="1">
    <location>
        <begin position="124"/>
        <end position="175"/>
    </location>
</feature>
<sequence length="389" mass="39768">MCLIRTSVWLTKKICGLWQQVSKQAAALPSAALLGNLASKPAAAPPRAGVVQWVSEVAVGDLAEVLPLAVATGSTNSAGSSGDDVNTSVQGVVDELVVDDMFQPQGVLVRLEDNTLGHVRRVVNPQHRQNQQAWPTLGLPSPAARPASTQKATPASLSAPSGQKEPAAVAPAAGRSDSKAVGGIKVIRAAGLATKDGAVPKVKAKQGKGVGGKGRGSKLGQPAEEEDAAAQLVLWQSMQRVYGESITHAILEDCGGCLSRAIAVLQLSAVPCLLAGSSGRPQGLGGLKDDPASFPSLGPANGHAAPPKEGTPFQGTFCPIRGAGNAPPKLKLLRNTDSLASLAGNAGLNLKDAEALKQLFPAVDNRTLVQHLLLASGGTQPNMAPDQYA</sequence>
<proteinExistence type="predicted"/>
<comment type="caution">
    <text evidence="2">The sequence shown here is derived from an EMBL/GenBank/DDBJ whole genome shotgun (WGS) entry which is preliminary data.</text>
</comment>